<evidence type="ECO:0000313" key="5">
    <source>
        <dbReference type="EMBL" id="CUH79286.1"/>
    </source>
</evidence>
<dbReference type="RefSeq" id="WP_058290363.1">
    <property type="nucleotide sequence ID" value="NZ_CYSD01000037.1"/>
</dbReference>
<dbReference type="STRING" id="928856.SAMN04488049_101397"/>
<dbReference type="InterPro" id="IPR050204">
    <property type="entry name" value="AraC_XylS_family_regulators"/>
</dbReference>
<organism evidence="5 6">
    <name type="scientific">Tritonibacter multivorans</name>
    <dbReference type="NCBI Taxonomy" id="928856"/>
    <lineage>
        <taxon>Bacteria</taxon>
        <taxon>Pseudomonadati</taxon>
        <taxon>Pseudomonadota</taxon>
        <taxon>Alphaproteobacteria</taxon>
        <taxon>Rhodobacterales</taxon>
        <taxon>Paracoccaceae</taxon>
        <taxon>Tritonibacter</taxon>
    </lineage>
</organism>
<protein>
    <submittedName>
        <fullName evidence="5">Carnitine catabolism transcriptional activator</fullName>
    </submittedName>
</protein>
<evidence type="ECO:0000313" key="6">
    <source>
        <dbReference type="Proteomes" id="UP000052022"/>
    </source>
</evidence>
<dbReference type="OrthoDB" id="9793400at2"/>
<sequence>MTKSADTDRTWHFDILLCDGFVLTELAAVLDPLRIANRSTAQPHYSWTYLSRDGGLRRNGAGIMVETQPVPEKPQADFLFVLGNSDPEHPDLSVAPVLRNYRYSGAKVFLLAEAAARFIQEEGAESGLDGAHATHWENSHLLREQHGVFNVGNTLVSDKGTIVTCAGMEATVDVVLALIGQHISSAVGVSVANVLLHDTVRDGSTLQPNMASQLPTTGDGGLDRCIRLMQDHIEDPLTIAALTETLGISPRSLERKFKSRLGCSPVTFYREIRLHRANNLLLNSSLSICEVGLACGFGSGFSNVYKSFFGKTPSALRRERAQAPLAD</sequence>
<reference evidence="5 6" key="1">
    <citation type="submission" date="2015-09" db="EMBL/GenBank/DDBJ databases">
        <authorList>
            <consortium name="Swine Surveillance"/>
        </authorList>
    </citation>
    <scope>NUCLEOTIDE SEQUENCE [LARGE SCALE GENOMIC DNA]</scope>
    <source>
        <strain evidence="5 6">CECT 7557</strain>
    </source>
</reference>
<dbReference type="EMBL" id="CYSD01000037">
    <property type="protein sequence ID" value="CUH79286.1"/>
    <property type="molecule type" value="Genomic_DNA"/>
</dbReference>
<dbReference type="Pfam" id="PF12833">
    <property type="entry name" value="HTH_18"/>
    <property type="match status" value="1"/>
</dbReference>
<evidence type="ECO:0000256" key="1">
    <source>
        <dbReference type="ARBA" id="ARBA00023015"/>
    </source>
</evidence>
<dbReference type="Gene3D" id="1.10.10.60">
    <property type="entry name" value="Homeodomain-like"/>
    <property type="match status" value="1"/>
</dbReference>
<keyword evidence="3" id="KW-0804">Transcription</keyword>
<dbReference type="AlphaFoldDB" id="A0A0P1GCZ3"/>
<evidence type="ECO:0000256" key="2">
    <source>
        <dbReference type="ARBA" id="ARBA00023125"/>
    </source>
</evidence>
<dbReference type="PANTHER" id="PTHR46796">
    <property type="entry name" value="HTH-TYPE TRANSCRIPTIONAL ACTIVATOR RHAS-RELATED"/>
    <property type="match status" value="1"/>
</dbReference>
<dbReference type="Gene3D" id="3.40.50.880">
    <property type="match status" value="1"/>
</dbReference>
<gene>
    <name evidence="5" type="primary">cdhR_5</name>
    <name evidence="5" type="ORF">TRM7557_02321</name>
</gene>
<evidence type="ECO:0000256" key="3">
    <source>
        <dbReference type="ARBA" id="ARBA00023163"/>
    </source>
</evidence>
<dbReference type="PROSITE" id="PS01124">
    <property type="entry name" value="HTH_ARAC_FAMILY_2"/>
    <property type="match status" value="1"/>
</dbReference>
<dbReference type="SUPFAM" id="SSF46689">
    <property type="entry name" value="Homeodomain-like"/>
    <property type="match status" value="2"/>
</dbReference>
<dbReference type="Proteomes" id="UP000052022">
    <property type="component" value="Unassembled WGS sequence"/>
</dbReference>
<dbReference type="SUPFAM" id="SSF52317">
    <property type="entry name" value="Class I glutamine amidotransferase-like"/>
    <property type="match status" value="1"/>
</dbReference>
<dbReference type="SMART" id="SM00342">
    <property type="entry name" value="HTH_ARAC"/>
    <property type="match status" value="1"/>
</dbReference>
<dbReference type="GO" id="GO:0003700">
    <property type="term" value="F:DNA-binding transcription factor activity"/>
    <property type="evidence" value="ECO:0007669"/>
    <property type="project" value="InterPro"/>
</dbReference>
<dbReference type="GO" id="GO:0043565">
    <property type="term" value="F:sequence-specific DNA binding"/>
    <property type="evidence" value="ECO:0007669"/>
    <property type="project" value="InterPro"/>
</dbReference>
<name>A0A0P1GCZ3_9RHOB</name>
<accession>A0A0P1GCZ3</accession>
<keyword evidence="1" id="KW-0805">Transcription regulation</keyword>
<keyword evidence="6" id="KW-1185">Reference proteome</keyword>
<proteinExistence type="predicted"/>
<keyword evidence="2" id="KW-0238">DNA-binding</keyword>
<dbReference type="InterPro" id="IPR009057">
    <property type="entry name" value="Homeodomain-like_sf"/>
</dbReference>
<dbReference type="InterPro" id="IPR018060">
    <property type="entry name" value="HTH_AraC"/>
</dbReference>
<dbReference type="PANTHER" id="PTHR46796:SF13">
    <property type="entry name" value="HTH-TYPE TRANSCRIPTIONAL ACTIVATOR RHAS"/>
    <property type="match status" value="1"/>
</dbReference>
<feature type="domain" description="HTH araC/xylS-type" evidence="4">
    <location>
        <begin position="223"/>
        <end position="319"/>
    </location>
</feature>
<evidence type="ECO:0000259" key="4">
    <source>
        <dbReference type="PROSITE" id="PS01124"/>
    </source>
</evidence>
<dbReference type="InterPro" id="IPR029062">
    <property type="entry name" value="Class_I_gatase-like"/>
</dbReference>